<evidence type="ECO:0000313" key="7">
    <source>
        <dbReference type="Proteomes" id="UP001500622"/>
    </source>
</evidence>
<organism evidence="6 7">
    <name type="scientific">Georgenia halophila</name>
    <dbReference type="NCBI Taxonomy" id="620889"/>
    <lineage>
        <taxon>Bacteria</taxon>
        <taxon>Bacillati</taxon>
        <taxon>Actinomycetota</taxon>
        <taxon>Actinomycetes</taxon>
        <taxon>Micrococcales</taxon>
        <taxon>Bogoriellaceae</taxon>
        <taxon>Georgenia</taxon>
    </lineage>
</organism>
<dbReference type="PANTHER" id="PTHR38445">
    <property type="entry name" value="HTH-TYPE TRANSCRIPTIONAL REPRESSOR YTRA"/>
    <property type="match status" value="1"/>
</dbReference>
<dbReference type="InterPro" id="IPR036388">
    <property type="entry name" value="WH-like_DNA-bd_sf"/>
</dbReference>
<feature type="domain" description="HTH gntR-type" evidence="5">
    <location>
        <begin position="11"/>
        <end position="79"/>
    </location>
</feature>
<name>A0ABP8KXM6_9MICO</name>
<dbReference type="CDD" id="cd07377">
    <property type="entry name" value="WHTH_GntR"/>
    <property type="match status" value="1"/>
</dbReference>
<dbReference type="InterPro" id="IPR000524">
    <property type="entry name" value="Tscrpt_reg_HTH_GntR"/>
</dbReference>
<dbReference type="Proteomes" id="UP001500622">
    <property type="component" value="Unassembled WGS sequence"/>
</dbReference>
<reference evidence="7" key="1">
    <citation type="journal article" date="2019" name="Int. J. Syst. Evol. Microbiol.">
        <title>The Global Catalogue of Microorganisms (GCM) 10K type strain sequencing project: providing services to taxonomists for standard genome sequencing and annotation.</title>
        <authorList>
            <consortium name="The Broad Institute Genomics Platform"/>
            <consortium name="The Broad Institute Genome Sequencing Center for Infectious Disease"/>
            <person name="Wu L."/>
            <person name="Ma J."/>
        </authorList>
    </citation>
    <scope>NUCLEOTIDE SEQUENCE [LARGE SCALE GENOMIC DNA]</scope>
    <source>
        <strain evidence="7">JCM 17810</strain>
    </source>
</reference>
<feature type="region of interest" description="Disordered" evidence="4">
    <location>
        <begin position="114"/>
        <end position="137"/>
    </location>
</feature>
<dbReference type="SMART" id="SM00345">
    <property type="entry name" value="HTH_GNTR"/>
    <property type="match status" value="1"/>
</dbReference>
<dbReference type="SUPFAM" id="SSF46785">
    <property type="entry name" value="Winged helix' DNA-binding domain"/>
    <property type="match status" value="1"/>
</dbReference>
<dbReference type="EMBL" id="BAABGN010000002">
    <property type="protein sequence ID" value="GAA4418252.1"/>
    <property type="molecule type" value="Genomic_DNA"/>
</dbReference>
<gene>
    <name evidence="6" type="ORF">GCM10023169_07600</name>
</gene>
<accession>A0ABP8KXM6</accession>
<feature type="compositionally biased region" description="Polar residues" evidence="4">
    <location>
        <begin position="119"/>
        <end position="128"/>
    </location>
</feature>
<proteinExistence type="predicted"/>
<dbReference type="InterPro" id="IPR036390">
    <property type="entry name" value="WH_DNA-bd_sf"/>
</dbReference>
<dbReference type="Pfam" id="PF00392">
    <property type="entry name" value="GntR"/>
    <property type="match status" value="1"/>
</dbReference>
<dbReference type="PANTHER" id="PTHR38445:SF9">
    <property type="entry name" value="HTH-TYPE TRANSCRIPTIONAL REPRESSOR YTRA"/>
    <property type="match status" value="1"/>
</dbReference>
<keyword evidence="2" id="KW-0238">DNA-binding</keyword>
<evidence type="ECO:0000256" key="4">
    <source>
        <dbReference type="SAM" id="MobiDB-lite"/>
    </source>
</evidence>
<evidence type="ECO:0000256" key="2">
    <source>
        <dbReference type="ARBA" id="ARBA00023125"/>
    </source>
</evidence>
<dbReference type="Gene3D" id="1.10.10.10">
    <property type="entry name" value="Winged helix-like DNA-binding domain superfamily/Winged helix DNA-binding domain"/>
    <property type="match status" value="1"/>
</dbReference>
<evidence type="ECO:0000313" key="6">
    <source>
        <dbReference type="EMBL" id="GAA4418252.1"/>
    </source>
</evidence>
<dbReference type="PRINTS" id="PR00035">
    <property type="entry name" value="HTHGNTR"/>
</dbReference>
<evidence type="ECO:0000259" key="5">
    <source>
        <dbReference type="PROSITE" id="PS50949"/>
    </source>
</evidence>
<keyword evidence="3" id="KW-0804">Transcription</keyword>
<dbReference type="RefSeq" id="WP_345215149.1">
    <property type="nucleotide sequence ID" value="NZ_BAABGN010000002.1"/>
</dbReference>
<evidence type="ECO:0000256" key="3">
    <source>
        <dbReference type="ARBA" id="ARBA00023163"/>
    </source>
</evidence>
<keyword evidence="1" id="KW-0805">Transcription regulation</keyword>
<protein>
    <submittedName>
        <fullName evidence="6">GntR family transcriptional regulator</fullName>
    </submittedName>
</protein>
<keyword evidence="7" id="KW-1185">Reference proteome</keyword>
<evidence type="ECO:0000256" key="1">
    <source>
        <dbReference type="ARBA" id="ARBA00023015"/>
    </source>
</evidence>
<comment type="caution">
    <text evidence="6">The sequence shown here is derived from an EMBL/GenBank/DDBJ whole genome shotgun (WGS) entry which is preliminary data.</text>
</comment>
<sequence>MALQIGLTDGASPAEQIRDQIRGLVATDRIAAGDRLPSVRQLAKDLGIAPGTVAKAYRSLEQEGLLQTRVGGGTRVSPEASTTPPAVIERAHALARASTAASVSLQDAIRVLRAVWPESDTQPTTNRPQGDDSATPP</sequence>
<dbReference type="PROSITE" id="PS50949">
    <property type="entry name" value="HTH_GNTR"/>
    <property type="match status" value="1"/>
</dbReference>